<proteinExistence type="predicted"/>
<feature type="region of interest" description="Disordered" evidence="1">
    <location>
        <begin position="1"/>
        <end position="67"/>
    </location>
</feature>
<gene>
    <name evidence="2" type="ORF">METZ01_LOCUS253487</name>
</gene>
<feature type="compositionally biased region" description="Acidic residues" evidence="1">
    <location>
        <begin position="42"/>
        <end position="60"/>
    </location>
</feature>
<protein>
    <submittedName>
        <fullName evidence="2">Uncharacterized protein</fullName>
    </submittedName>
</protein>
<evidence type="ECO:0000256" key="1">
    <source>
        <dbReference type="SAM" id="MobiDB-lite"/>
    </source>
</evidence>
<accession>A0A382IP32</accession>
<feature type="non-terminal residue" evidence="2">
    <location>
        <position position="126"/>
    </location>
</feature>
<dbReference type="AlphaFoldDB" id="A0A382IP32"/>
<sequence>MRAALTEPPHSRHATAADAVGDPEGPGYGWGDDDRDVSFNEDPIDGGDNDNDGLVDEDPEGPPRPLPISWLVRTFSYDADNFTETQRSQIPFIWDPDASAYFGDGPAGATVTAASANRRFTPVDWL</sequence>
<reference evidence="2" key="1">
    <citation type="submission" date="2018-05" db="EMBL/GenBank/DDBJ databases">
        <authorList>
            <person name="Lanie J.A."/>
            <person name="Ng W.-L."/>
            <person name="Kazmierczak K.M."/>
            <person name="Andrzejewski T.M."/>
            <person name="Davidsen T.M."/>
            <person name="Wayne K.J."/>
            <person name="Tettelin H."/>
            <person name="Glass J.I."/>
            <person name="Rusch D."/>
            <person name="Podicherti R."/>
            <person name="Tsui H.-C.T."/>
            <person name="Winkler M.E."/>
        </authorList>
    </citation>
    <scope>NUCLEOTIDE SEQUENCE</scope>
</reference>
<organism evidence="2">
    <name type="scientific">marine metagenome</name>
    <dbReference type="NCBI Taxonomy" id="408172"/>
    <lineage>
        <taxon>unclassified sequences</taxon>
        <taxon>metagenomes</taxon>
        <taxon>ecological metagenomes</taxon>
    </lineage>
</organism>
<dbReference type="EMBL" id="UINC01068201">
    <property type="protein sequence ID" value="SVC00633.1"/>
    <property type="molecule type" value="Genomic_DNA"/>
</dbReference>
<name>A0A382IP32_9ZZZZ</name>
<evidence type="ECO:0000313" key="2">
    <source>
        <dbReference type="EMBL" id="SVC00633.1"/>
    </source>
</evidence>